<dbReference type="OrthoDB" id="2383020at2759"/>
<dbReference type="InterPro" id="IPR001810">
    <property type="entry name" value="F-box_dom"/>
</dbReference>
<keyword evidence="5" id="KW-1185">Reference proteome</keyword>
<dbReference type="EMBL" id="JAAAIN010000362">
    <property type="protein sequence ID" value="KAG0315624.1"/>
    <property type="molecule type" value="Genomic_DNA"/>
</dbReference>
<feature type="region of interest" description="Disordered" evidence="2">
    <location>
        <begin position="176"/>
        <end position="206"/>
    </location>
</feature>
<dbReference type="Proteomes" id="UP000823405">
    <property type="component" value="Unassembled WGS sequence"/>
</dbReference>
<dbReference type="CDD" id="cd09917">
    <property type="entry name" value="F-box_SF"/>
    <property type="match status" value="1"/>
</dbReference>
<feature type="coiled-coil region" evidence="1">
    <location>
        <begin position="458"/>
        <end position="502"/>
    </location>
</feature>
<comment type="caution">
    <text evidence="4">The sequence shown here is derived from an EMBL/GenBank/DDBJ whole genome shotgun (WGS) entry which is preliminary data.</text>
</comment>
<organism evidence="4 5">
    <name type="scientific">Linnemannia gamsii</name>
    <dbReference type="NCBI Taxonomy" id="64522"/>
    <lineage>
        <taxon>Eukaryota</taxon>
        <taxon>Fungi</taxon>
        <taxon>Fungi incertae sedis</taxon>
        <taxon>Mucoromycota</taxon>
        <taxon>Mortierellomycotina</taxon>
        <taxon>Mortierellomycetes</taxon>
        <taxon>Mortierellales</taxon>
        <taxon>Mortierellaceae</taxon>
        <taxon>Linnemannia</taxon>
    </lineage>
</organism>
<gene>
    <name evidence="4" type="ORF">BGZ97_008030</name>
</gene>
<evidence type="ECO:0000259" key="3">
    <source>
        <dbReference type="PROSITE" id="PS50181"/>
    </source>
</evidence>
<accession>A0A9P6UQR1</accession>
<feature type="non-terminal residue" evidence="4">
    <location>
        <position position="564"/>
    </location>
</feature>
<proteinExistence type="predicted"/>
<name>A0A9P6UQR1_9FUNG</name>
<keyword evidence="1" id="KW-0175">Coiled coil</keyword>
<evidence type="ECO:0000313" key="4">
    <source>
        <dbReference type="EMBL" id="KAG0315624.1"/>
    </source>
</evidence>
<dbReference type="PROSITE" id="PS50181">
    <property type="entry name" value="FBOX"/>
    <property type="match status" value="1"/>
</dbReference>
<evidence type="ECO:0000313" key="5">
    <source>
        <dbReference type="Proteomes" id="UP000823405"/>
    </source>
</evidence>
<dbReference type="Pfam" id="PF00646">
    <property type="entry name" value="F-box"/>
    <property type="match status" value="1"/>
</dbReference>
<dbReference type="InterPro" id="IPR036047">
    <property type="entry name" value="F-box-like_dom_sf"/>
</dbReference>
<dbReference type="SUPFAM" id="SSF81383">
    <property type="entry name" value="F-box domain"/>
    <property type="match status" value="1"/>
</dbReference>
<protein>
    <recommendedName>
        <fullName evidence="3">F-box domain-containing protein</fullName>
    </recommendedName>
</protein>
<sequence>MENITKTENNTRKLMIEDLPPEAFQHICAFCSLHELAALRTLSKRIRDLVDASLTARNTFANPTEEVRNKQEQDPLACFIRITLQRKHQPITAVFARYNKEHNYLEFTQRDNATVDLETDTTTLGRLEFNNWEMQLKEASSSSSSTALQQRPRRASMTQGGSIRASQAYMEQELANGGPIQPMPTSQPILSSFFGSTPTPAAPTPAATVRQGFNHMAQYVLSTFASAPPPGLTTEQIQQEARRMFHAVDNEVQSSKKQYKFVLTEGSHFIGDDEFIIRYTITKKEPSDDAAAPTASGPDNSQPTPTRPQLEFKIDYIRASWRWISSGAPKSLRSRKSTAIDGDQSRERLDDREPWQTLWNTLPELRIGKMYAHRFNMLLEEIGRQKVSPGVRGQLRDLGYDASLFPKKFIYANLRDEHVLRWITQEHFEEEDRNAAALRTTQEQERRTLYDDWEMVESMSASQQLAQLRDERIKAEREKVDRAELRDMVEALEEEKGYLTARNILEEMLACQGYSRDLIWKYGVVRREMMGPVPSQTDAKKLLTKVVDSEAAHASSARPQPFQL</sequence>
<feature type="region of interest" description="Disordered" evidence="2">
    <location>
        <begin position="286"/>
        <end position="308"/>
    </location>
</feature>
<feature type="compositionally biased region" description="Polar residues" evidence="2">
    <location>
        <begin position="183"/>
        <end position="196"/>
    </location>
</feature>
<dbReference type="AlphaFoldDB" id="A0A9P6UQR1"/>
<reference evidence="4" key="1">
    <citation type="journal article" date="2020" name="Fungal Divers.">
        <title>Resolving the Mortierellaceae phylogeny through synthesis of multi-gene phylogenetics and phylogenomics.</title>
        <authorList>
            <person name="Vandepol N."/>
            <person name="Liber J."/>
            <person name="Desiro A."/>
            <person name="Na H."/>
            <person name="Kennedy M."/>
            <person name="Barry K."/>
            <person name="Grigoriev I.V."/>
            <person name="Miller A.N."/>
            <person name="O'Donnell K."/>
            <person name="Stajich J.E."/>
            <person name="Bonito G."/>
        </authorList>
    </citation>
    <scope>NUCLEOTIDE SEQUENCE</scope>
    <source>
        <strain evidence="4">NVP60</strain>
    </source>
</reference>
<feature type="region of interest" description="Disordered" evidence="2">
    <location>
        <begin position="138"/>
        <end position="163"/>
    </location>
</feature>
<evidence type="ECO:0000256" key="2">
    <source>
        <dbReference type="SAM" id="MobiDB-lite"/>
    </source>
</evidence>
<evidence type="ECO:0000256" key="1">
    <source>
        <dbReference type="SAM" id="Coils"/>
    </source>
</evidence>
<feature type="domain" description="F-box" evidence="3">
    <location>
        <begin position="13"/>
        <end position="59"/>
    </location>
</feature>